<dbReference type="PANTHER" id="PTHR12632">
    <property type="entry name" value="TRANSCRIPTION FACTOR NF-Y ALPHA-RELATED"/>
    <property type="match status" value="1"/>
</dbReference>
<dbReference type="Gene3D" id="6.10.250.2430">
    <property type="match status" value="1"/>
</dbReference>
<reference evidence="9 10" key="1">
    <citation type="submission" date="2021-02" db="EMBL/GenBank/DDBJ databases">
        <title>Plant Genome Project.</title>
        <authorList>
            <person name="Zhang R.-G."/>
        </authorList>
    </citation>
    <scope>NUCLEOTIDE SEQUENCE [LARGE SCALE GENOMIC DNA]</scope>
    <source>
        <tissue evidence="9">Leaves</tissue>
    </source>
</reference>
<keyword evidence="5 6" id="KW-0539">Nucleus</keyword>
<evidence type="ECO:0000313" key="10">
    <source>
        <dbReference type="Proteomes" id="UP000827721"/>
    </source>
</evidence>
<dbReference type="PROSITE" id="PS51152">
    <property type="entry name" value="NFYA_HAP2_2"/>
    <property type="match status" value="1"/>
</dbReference>
<keyword evidence="8" id="KW-0472">Membrane</keyword>
<evidence type="ECO:0000256" key="8">
    <source>
        <dbReference type="SAM" id="Phobius"/>
    </source>
</evidence>
<dbReference type="Proteomes" id="UP000827721">
    <property type="component" value="Unassembled WGS sequence"/>
</dbReference>
<gene>
    <name evidence="9" type="ORF">JRO89_XS04G0199800</name>
</gene>
<feature type="transmembrane region" description="Helical" evidence="8">
    <location>
        <begin position="359"/>
        <end position="375"/>
    </location>
</feature>
<keyword evidence="4 6" id="KW-0804">Transcription</keyword>
<dbReference type="InterPro" id="IPR001289">
    <property type="entry name" value="NFYA"/>
</dbReference>
<comment type="caution">
    <text evidence="9">The sequence shown here is derived from an EMBL/GenBank/DDBJ whole genome shotgun (WGS) entry which is preliminary data.</text>
</comment>
<keyword evidence="10" id="KW-1185">Reference proteome</keyword>
<keyword evidence="8" id="KW-1133">Transmembrane helix</keyword>
<evidence type="ECO:0000256" key="5">
    <source>
        <dbReference type="ARBA" id="ARBA00023242"/>
    </source>
</evidence>
<keyword evidence="8" id="KW-0812">Transmembrane</keyword>
<name>A0ABQ8I633_9ROSI</name>
<protein>
    <recommendedName>
        <fullName evidence="6">Nuclear transcription factor Y subunit</fullName>
    </recommendedName>
</protein>
<feature type="region of interest" description="Disordered" evidence="7">
    <location>
        <begin position="254"/>
        <end position="273"/>
    </location>
</feature>
<feature type="region of interest" description="Disordered" evidence="7">
    <location>
        <begin position="77"/>
        <end position="114"/>
    </location>
</feature>
<organism evidence="9 10">
    <name type="scientific">Xanthoceras sorbifolium</name>
    <dbReference type="NCBI Taxonomy" id="99658"/>
    <lineage>
        <taxon>Eukaryota</taxon>
        <taxon>Viridiplantae</taxon>
        <taxon>Streptophyta</taxon>
        <taxon>Embryophyta</taxon>
        <taxon>Tracheophyta</taxon>
        <taxon>Spermatophyta</taxon>
        <taxon>Magnoliopsida</taxon>
        <taxon>eudicotyledons</taxon>
        <taxon>Gunneridae</taxon>
        <taxon>Pentapetalae</taxon>
        <taxon>rosids</taxon>
        <taxon>malvids</taxon>
        <taxon>Sapindales</taxon>
        <taxon>Sapindaceae</taxon>
        <taxon>Xanthoceroideae</taxon>
        <taxon>Xanthoceras</taxon>
    </lineage>
</organism>
<evidence type="ECO:0000256" key="6">
    <source>
        <dbReference type="RuleBase" id="RU367155"/>
    </source>
</evidence>
<dbReference type="EMBL" id="JAFEMO010000004">
    <property type="protein sequence ID" value="KAH7572091.1"/>
    <property type="molecule type" value="Genomic_DNA"/>
</dbReference>
<evidence type="ECO:0000256" key="7">
    <source>
        <dbReference type="SAM" id="MobiDB-lite"/>
    </source>
</evidence>
<evidence type="ECO:0000256" key="3">
    <source>
        <dbReference type="ARBA" id="ARBA00023125"/>
    </source>
</evidence>
<dbReference type="Pfam" id="PF02045">
    <property type="entry name" value="CBFB_NFYA"/>
    <property type="match status" value="1"/>
</dbReference>
<dbReference type="SMART" id="SM00521">
    <property type="entry name" value="CBF"/>
    <property type="match status" value="1"/>
</dbReference>
<comment type="subunit">
    <text evidence="6">Heterotrimer.</text>
</comment>
<feature type="compositionally biased region" description="Polar residues" evidence="7">
    <location>
        <begin position="94"/>
        <end position="106"/>
    </location>
</feature>
<evidence type="ECO:0000256" key="4">
    <source>
        <dbReference type="ARBA" id="ARBA00023163"/>
    </source>
</evidence>
<comment type="similarity">
    <text evidence="6">Belongs to the NFYA/HAP2 subunit family.</text>
</comment>
<comment type="subcellular location">
    <subcellularLocation>
        <location evidence="1 6">Nucleus</location>
    </subcellularLocation>
</comment>
<sequence length="394" mass="44064">MNFMAIRVQDFPKKSFDQSSVRSMSHFSVSCPSWWSSNEQQVTESLSKNISLKVESPPQLFHDAKYLGLQLPDQESSSAQSIGRSHHEVGAVGGTNSQDQCISSESGQDDSCGKGVEGQLKPVFLLSNSEIVFNPSHVDYNHSMAHTPCAYGDPYFGGLFTPYGSQALIQPQIGSHMVGIASSRVPLPLDPAEDGPIYVNPKQYHGILRRRQSRAKLEAQNKLLKMRKPYLHESRHLHALNRIRGSGGRFLSTKKLQQQDPTRSSSLNGMSDTMHIHQKNGGLEFESRSETVEYADSTTTCSDITRVSNSNVIFRQPEHGFSGISSRMGRCSAEQWETCSQWNASLCFSCPVNLTGRQFILGFCYFSFYAFVLAIKKQMHRETQVYPDLCFLLL</sequence>
<feature type="compositionally biased region" description="Polar residues" evidence="7">
    <location>
        <begin position="254"/>
        <end position="271"/>
    </location>
</feature>
<keyword evidence="3 6" id="KW-0238">DNA-binding</keyword>
<evidence type="ECO:0000256" key="1">
    <source>
        <dbReference type="ARBA" id="ARBA00004123"/>
    </source>
</evidence>
<proteinExistence type="inferred from homology"/>
<keyword evidence="2 6" id="KW-0805">Transcription regulation</keyword>
<accession>A0ABQ8I633</accession>
<comment type="function">
    <text evidence="6">Component of the sequence-specific heterotrimeric transcription factor (NF-Y) which specifically recognizes a 5'-CCAAT-3' box motif found in the promoters of its target genes.</text>
</comment>
<dbReference type="PRINTS" id="PR00616">
    <property type="entry name" value="CCAATSUBUNTB"/>
</dbReference>
<evidence type="ECO:0000256" key="2">
    <source>
        <dbReference type="ARBA" id="ARBA00023015"/>
    </source>
</evidence>
<evidence type="ECO:0000313" key="9">
    <source>
        <dbReference type="EMBL" id="KAH7572091.1"/>
    </source>
</evidence>